<dbReference type="SUPFAM" id="SSF51735">
    <property type="entry name" value="NAD(P)-binding Rossmann-fold domains"/>
    <property type="match status" value="1"/>
</dbReference>
<comment type="caution">
    <text evidence="4">The sequence shown here is derived from an EMBL/GenBank/DDBJ whole genome shotgun (WGS) entry which is preliminary data.</text>
</comment>
<evidence type="ECO:0000256" key="2">
    <source>
        <dbReference type="ARBA" id="ARBA00022857"/>
    </source>
</evidence>
<reference evidence="4 5" key="1">
    <citation type="submission" date="2016-08" db="EMBL/GenBank/DDBJ databases">
        <title>Whole genome shotgun sequence of Pichia membranifaciens KS47-1.</title>
        <authorList>
            <person name="Konishi M."/>
            <person name="Ishida M."/>
            <person name="Arakawa T."/>
            <person name="Kato Y."/>
            <person name="Horiuchi J."/>
        </authorList>
    </citation>
    <scope>NUCLEOTIDE SEQUENCE [LARGE SCALE GENOMIC DNA]</scope>
    <source>
        <strain evidence="4 5">KS47-1</strain>
    </source>
</reference>
<keyword evidence="5" id="KW-1185">Reference proteome</keyword>
<dbReference type="GO" id="GO:0050085">
    <property type="term" value="F:mannitol 2-dehydrogenase (NADP+) activity"/>
    <property type="evidence" value="ECO:0007669"/>
    <property type="project" value="UniProtKB-ARBA"/>
</dbReference>
<keyword evidence="2" id="KW-0521">NADP</keyword>
<dbReference type="Pfam" id="PF13561">
    <property type="entry name" value="adh_short_C2"/>
    <property type="match status" value="1"/>
</dbReference>
<protein>
    <recommendedName>
        <fullName evidence="6">Sorbose reductase</fullName>
    </recommendedName>
</protein>
<dbReference type="AlphaFoldDB" id="A0A1Q2YLW0"/>
<evidence type="ECO:0008006" key="6">
    <source>
        <dbReference type="Google" id="ProtNLM"/>
    </source>
</evidence>
<name>A0A1Q2YLW0_9ASCO</name>
<dbReference type="PROSITE" id="PS00061">
    <property type="entry name" value="ADH_SHORT"/>
    <property type="match status" value="1"/>
</dbReference>
<comment type="similarity">
    <text evidence="1">Belongs to the short-chain dehydrogenases/reductases (SDR) family.</text>
</comment>
<dbReference type="InterPro" id="IPR002347">
    <property type="entry name" value="SDR_fam"/>
</dbReference>
<dbReference type="Gene3D" id="3.40.50.720">
    <property type="entry name" value="NAD(P)-binding Rossmann-like Domain"/>
    <property type="match status" value="1"/>
</dbReference>
<evidence type="ECO:0000313" key="4">
    <source>
        <dbReference type="EMBL" id="GAV30540.1"/>
    </source>
</evidence>
<evidence type="ECO:0000256" key="1">
    <source>
        <dbReference type="ARBA" id="ARBA00006484"/>
    </source>
</evidence>
<dbReference type="GO" id="GO:0005975">
    <property type="term" value="P:carbohydrate metabolic process"/>
    <property type="evidence" value="ECO:0007669"/>
    <property type="project" value="UniProtKB-ARBA"/>
</dbReference>
<gene>
    <name evidence="4" type="ORF">PMKS-004054</name>
</gene>
<accession>A0A1Q2YLW0</accession>
<organism evidence="4 5">
    <name type="scientific">Pichia membranifaciens</name>
    <dbReference type="NCBI Taxonomy" id="4926"/>
    <lineage>
        <taxon>Eukaryota</taxon>
        <taxon>Fungi</taxon>
        <taxon>Dikarya</taxon>
        <taxon>Ascomycota</taxon>
        <taxon>Saccharomycotina</taxon>
        <taxon>Pichiomycetes</taxon>
        <taxon>Pichiales</taxon>
        <taxon>Pichiaceae</taxon>
        <taxon>Pichia</taxon>
    </lineage>
</organism>
<keyword evidence="3" id="KW-0560">Oxidoreductase</keyword>
<dbReference type="PRINTS" id="PR00080">
    <property type="entry name" value="SDRFAMILY"/>
</dbReference>
<dbReference type="PRINTS" id="PR00081">
    <property type="entry name" value="GDHRDH"/>
</dbReference>
<sequence length="275" mass="29796">MFKIRENPEITASVSELFSLKGKTCVVTGGSSGIGSSVVEAFASMGATVIIVYNSTPVDEVVKDLTKKYGVIVDSYKCNLLEMKEIEGLFDNVIQKYSKIDVLVANAGIGWLHGGINEFKSYEQLVSNWEKFMKVDLSSIYYCCAFVGKIFEKQGFGSLILTASMSASIINIPQLQTPYNVAKAGVKQMAKSLAVEWSAIGDGKIRVNSVSPGYVRTKMTGKMDPTLVEKWCKLIPLGRMASPKEISGAYVYLASDASSYTTGCDLVVDGGYSLV</sequence>
<dbReference type="Proteomes" id="UP000186136">
    <property type="component" value="Unassembled WGS sequence"/>
</dbReference>
<dbReference type="GO" id="GO:0050664">
    <property type="term" value="F:oxidoreductase activity, acting on NAD(P)H, oxygen as acceptor"/>
    <property type="evidence" value="ECO:0007669"/>
    <property type="project" value="TreeGrafter"/>
</dbReference>
<evidence type="ECO:0000256" key="3">
    <source>
        <dbReference type="ARBA" id="ARBA00023002"/>
    </source>
</evidence>
<dbReference type="EMBL" id="BDGI01000185">
    <property type="protein sequence ID" value="GAV30540.1"/>
    <property type="molecule type" value="Genomic_DNA"/>
</dbReference>
<dbReference type="OrthoDB" id="1888931at2759"/>
<dbReference type="InterPro" id="IPR020904">
    <property type="entry name" value="Sc_DH/Rdtase_CS"/>
</dbReference>
<dbReference type="PANTHER" id="PTHR43008:SF13">
    <property type="entry name" value="L-XYLULOSE REDUCTASE-RELATED"/>
    <property type="match status" value="1"/>
</dbReference>
<evidence type="ECO:0000313" key="5">
    <source>
        <dbReference type="Proteomes" id="UP000186136"/>
    </source>
</evidence>
<dbReference type="GO" id="GO:0044281">
    <property type="term" value="P:small molecule metabolic process"/>
    <property type="evidence" value="ECO:0007669"/>
    <property type="project" value="UniProtKB-ARBA"/>
</dbReference>
<dbReference type="PANTHER" id="PTHR43008">
    <property type="entry name" value="BENZIL REDUCTASE"/>
    <property type="match status" value="1"/>
</dbReference>
<proteinExistence type="inferred from homology"/>
<dbReference type="InterPro" id="IPR036291">
    <property type="entry name" value="NAD(P)-bd_dom_sf"/>
</dbReference>
<dbReference type="FunFam" id="3.40.50.720:FF:000090">
    <property type="entry name" value="NADP-dependent mannitol dehydrogenase"/>
    <property type="match status" value="1"/>
</dbReference>